<gene>
    <name evidence="1" type="ORF">F5148DRAFT_421386</name>
</gene>
<name>A0ACC0UHN7_9AGAM</name>
<keyword evidence="2" id="KW-1185">Reference proteome</keyword>
<comment type="caution">
    <text evidence="1">The sequence shown here is derived from an EMBL/GenBank/DDBJ whole genome shotgun (WGS) entry which is preliminary data.</text>
</comment>
<dbReference type="Proteomes" id="UP001207468">
    <property type="component" value="Unassembled WGS sequence"/>
</dbReference>
<reference evidence="1" key="1">
    <citation type="submission" date="2021-03" db="EMBL/GenBank/DDBJ databases">
        <title>Evolutionary priming and transition to the ectomycorrhizal habit in an iconic lineage of mushroom-forming fungi: is preadaptation a requirement?</title>
        <authorList>
            <consortium name="DOE Joint Genome Institute"/>
            <person name="Looney B.P."/>
            <person name="Miyauchi S."/>
            <person name="Morin E."/>
            <person name="Drula E."/>
            <person name="Courty P.E."/>
            <person name="Chicoki N."/>
            <person name="Fauchery L."/>
            <person name="Kohler A."/>
            <person name="Kuo A."/>
            <person name="LaButti K."/>
            <person name="Pangilinan J."/>
            <person name="Lipzen A."/>
            <person name="Riley R."/>
            <person name="Andreopoulos W."/>
            <person name="He G."/>
            <person name="Johnson J."/>
            <person name="Barry K.W."/>
            <person name="Grigoriev I.V."/>
            <person name="Nagy L."/>
            <person name="Hibbett D."/>
            <person name="Henrissat B."/>
            <person name="Matheny P.B."/>
            <person name="Labbe J."/>
            <person name="Martin A.F."/>
        </authorList>
    </citation>
    <scope>NUCLEOTIDE SEQUENCE</scope>
    <source>
        <strain evidence="1">BPL698</strain>
    </source>
</reference>
<evidence type="ECO:0000313" key="2">
    <source>
        <dbReference type="Proteomes" id="UP001207468"/>
    </source>
</evidence>
<organism evidence="1 2">
    <name type="scientific">Russula earlei</name>
    <dbReference type="NCBI Taxonomy" id="71964"/>
    <lineage>
        <taxon>Eukaryota</taxon>
        <taxon>Fungi</taxon>
        <taxon>Dikarya</taxon>
        <taxon>Basidiomycota</taxon>
        <taxon>Agaricomycotina</taxon>
        <taxon>Agaricomycetes</taxon>
        <taxon>Russulales</taxon>
        <taxon>Russulaceae</taxon>
        <taxon>Russula</taxon>
    </lineage>
</organism>
<sequence>MLSSVFVLLALISSPVLAGSVSSRNSDDGAPSVTQLSKRLVQAPPGYPSPPPNALSVPPPESTHDKKGGKANRAHSHRELTPQVVDLGIDGERLVMVPKGLDIQFVKGGENGEHDRVEILPVSNPLDVPASHPLLPSGAETQFASAAPPHGVGPQPLLARRSLREKLHSHLKFPPAVD</sequence>
<accession>A0ACC0UHN7</accession>
<protein>
    <submittedName>
        <fullName evidence="1">Uncharacterized protein</fullName>
    </submittedName>
</protein>
<evidence type="ECO:0000313" key="1">
    <source>
        <dbReference type="EMBL" id="KAI9511090.1"/>
    </source>
</evidence>
<dbReference type="EMBL" id="JAGFNK010000027">
    <property type="protein sequence ID" value="KAI9511090.1"/>
    <property type="molecule type" value="Genomic_DNA"/>
</dbReference>
<proteinExistence type="predicted"/>